<evidence type="ECO:0000256" key="1">
    <source>
        <dbReference type="ARBA" id="ARBA00009353"/>
    </source>
</evidence>
<feature type="domain" description="DUF1731" evidence="3">
    <location>
        <begin position="246"/>
        <end position="293"/>
    </location>
</feature>
<dbReference type="InterPro" id="IPR013549">
    <property type="entry name" value="DUF1731"/>
</dbReference>
<comment type="similarity">
    <text evidence="1">Belongs to the NAD(P)-dependent epimerase/dehydratase family. SDR39U1 subfamily.</text>
</comment>
<dbReference type="NCBIfam" id="TIGR01777">
    <property type="entry name" value="yfcH"/>
    <property type="match status" value="1"/>
</dbReference>
<evidence type="ECO:0000259" key="2">
    <source>
        <dbReference type="Pfam" id="PF01370"/>
    </source>
</evidence>
<reference evidence="4 5" key="1">
    <citation type="submission" date="2021-06" db="EMBL/GenBank/DDBJ databases">
        <authorList>
            <person name="Jeong J.W."/>
        </authorList>
    </citation>
    <scope>NUCLEOTIDE SEQUENCE [LARGE SCALE GENOMIC DNA]</scope>
    <source>
        <strain evidence="4 5">MMS21-TAE1-1</strain>
    </source>
</reference>
<dbReference type="EMBL" id="JAHOPC010000002">
    <property type="protein sequence ID" value="MBU8865463.1"/>
    <property type="molecule type" value="Genomic_DNA"/>
</dbReference>
<feature type="domain" description="NAD-dependent epimerase/dehydratase" evidence="2">
    <location>
        <begin position="3"/>
        <end position="121"/>
    </location>
</feature>
<dbReference type="InterPro" id="IPR001509">
    <property type="entry name" value="Epimerase_deHydtase"/>
</dbReference>
<comment type="caution">
    <text evidence="4">The sequence shown here is derived from an EMBL/GenBank/DDBJ whole genome shotgun (WGS) entry which is preliminary data.</text>
</comment>
<dbReference type="PANTHER" id="PTHR11092">
    <property type="entry name" value="SUGAR NUCLEOTIDE EPIMERASE RELATED"/>
    <property type="match status" value="1"/>
</dbReference>
<keyword evidence="5" id="KW-1185">Reference proteome</keyword>
<sequence length="299" mass="31870">MRIVMSGASGMIGTALSEHLKSAGDDVIRLVRRPAKTDDERTWDPAAGDLDEAVLEGADAVVNLSGAGIGDRPWTRRRIAVLRDSRLQTTRTLTAAMRRLGQPKLSFVSQSASGYYGASRQGLLREDSGPGAGVLGPLCVEWEQTARTAPSSVRVVIPRTGVVLSTSGGALGPLLPLLKVGLGGPFGNGRQFWPWITLADEAAALAFLVKSDLEGAVNVCAPESADVSTIVERLAKAFHRPAFVRIPRPALRLVLGQLADELVLANQRMEPVKLAAAGFHWQHPGLDEAMEWLTDSPSS</sequence>
<protein>
    <submittedName>
        <fullName evidence="4">TIGR01777 family oxidoreductase</fullName>
    </submittedName>
</protein>
<name>A0ABS6I3S1_9MICC</name>
<organism evidence="4 5">
    <name type="scientific">Paenarthrobacter aromaticivorans</name>
    <dbReference type="NCBI Taxonomy" id="2849150"/>
    <lineage>
        <taxon>Bacteria</taxon>
        <taxon>Bacillati</taxon>
        <taxon>Actinomycetota</taxon>
        <taxon>Actinomycetes</taxon>
        <taxon>Micrococcales</taxon>
        <taxon>Micrococcaceae</taxon>
        <taxon>Paenarthrobacter</taxon>
    </lineage>
</organism>
<dbReference type="Pfam" id="PF01370">
    <property type="entry name" value="Epimerase"/>
    <property type="match status" value="1"/>
</dbReference>
<dbReference type="InterPro" id="IPR010099">
    <property type="entry name" value="SDR39U1"/>
</dbReference>
<dbReference type="Proteomes" id="UP000824166">
    <property type="component" value="Unassembled WGS sequence"/>
</dbReference>
<dbReference type="Pfam" id="PF08338">
    <property type="entry name" value="DUF1731"/>
    <property type="match status" value="1"/>
</dbReference>
<proteinExistence type="inferred from homology"/>
<evidence type="ECO:0000259" key="3">
    <source>
        <dbReference type="Pfam" id="PF08338"/>
    </source>
</evidence>
<dbReference type="PANTHER" id="PTHR11092:SF0">
    <property type="entry name" value="EPIMERASE FAMILY PROTEIN SDR39U1"/>
    <property type="match status" value="1"/>
</dbReference>
<accession>A0ABS6I3S1</accession>
<gene>
    <name evidence="4" type="ORF">KSW38_04040</name>
</gene>
<evidence type="ECO:0000313" key="4">
    <source>
        <dbReference type="EMBL" id="MBU8865463.1"/>
    </source>
</evidence>
<evidence type="ECO:0000313" key="5">
    <source>
        <dbReference type="Proteomes" id="UP000824166"/>
    </source>
</evidence>
<dbReference type="RefSeq" id="WP_216923022.1">
    <property type="nucleotide sequence ID" value="NZ_JAHOPC010000002.1"/>
</dbReference>